<comment type="function">
    <text evidence="3">Binds double-stranded RNA.</text>
</comment>
<evidence type="ECO:0000256" key="4">
    <source>
        <dbReference type="PROSITE-ProRule" id="PRU00266"/>
    </source>
</evidence>
<evidence type="ECO:0000256" key="1">
    <source>
        <dbReference type="ARBA" id="ARBA00022737"/>
    </source>
</evidence>
<dbReference type="EMBL" id="GDJX01018221">
    <property type="protein sequence ID" value="JAT49715.1"/>
    <property type="molecule type" value="Transcribed_RNA"/>
</dbReference>
<dbReference type="SMART" id="SM00358">
    <property type="entry name" value="DSRM"/>
    <property type="match status" value="2"/>
</dbReference>
<protein>
    <submittedName>
        <fullName evidence="7">Double-stranded RNA-binding protein 2</fullName>
    </submittedName>
</protein>
<dbReference type="InterPro" id="IPR044450">
    <property type="entry name" value="AtDRB-like_DSRM_1"/>
</dbReference>
<dbReference type="InterPro" id="IPR044451">
    <property type="entry name" value="AtDRB-like_DSRM_2"/>
</dbReference>
<proteinExistence type="predicted"/>
<feature type="region of interest" description="Disordered" evidence="5">
    <location>
        <begin position="157"/>
        <end position="178"/>
    </location>
</feature>
<dbReference type="PROSITE" id="PS50137">
    <property type="entry name" value="DS_RBD"/>
    <property type="match status" value="2"/>
</dbReference>
<evidence type="ECO:0000313" key="7">
    <source>
        <dbReference type="EMBL" id="JAT49715.1"/>
    </source>
</evidence>
<dbReference type="InterPro" id="IPR014720">
    <property type="entry name" value="dsRBD_dom"/>
</dbReference>
<dbReference type="Gene3D" id="3.30.160.20">
    <property type="match status" value="2"/>
</dbReference>
<reference evidence="7" key="1">
    <citation type="submission" date="2015-07" db="EMBL/GenBank/DDBJ databases">
        <title>Transcriptome Assembly of Anthurium amnicola.</title>
        <authorList>
            <person name="Suzuki J."/>
        </authorList>
    </citation>
    <scope>NUCLEOTIDE SEQUENCE</scope>
</reference>
<evidence type="ECO:0000256" key="2">
    <source>
        <dbReference type="ARBA" id="ARBA00022884"/>
    </source>
</evidence>
<feature type="region of interest" description="Disordered" evidence="5">
    <location>
        <begin position="590"/>
        <end position="622"/>
    </location>
</feature>
<dbReference type="SUPFAM" id="SSF54768">
    <property type="entry name" value="dsRNA-binding domain-like"/>
    <property type="match status" value="2"/>
</dbReference>
<organism evidence="7">
    <name type="scientific">Anthurium amnicola</name>
    <dbReference type="NCBI Taxonomy" id="1678845"/>
    <lineage>
        <taxon>Eukaryota</taxon>
        <taxon>Viridiplantae</taxon>
        <taxon>Streptophyta</taxon>
        <taxon>Embryophyta</taxon>
        <taxon>Tracheophyta</taxon>
        <taxon>Spermatophyta</taxon>
        <taxon>Magnoliopsida</taxon>
        <taxon>Liliopsida</taxon>
        <taxon>Araceae</taxon>
        <taxon>Pothoideae</taxon>
        <taxon>Potheae</taxon>
        <taxon>Anthurium</taxon>
    </lineage>
</organism>
<sequence length="622" mass="68181">MYKNQLQELAQRSCFNLPSYACIREGPDHAPRFKATVTFNGEVFESPTFHTTLRQAEHAAAEVALNTLSNRSPSKSLAAKVLDETGVYKNLLQETAHRAGLNLPVYTTVRSGPSHTPVFSCTVELAGMRFTGDPAKTKKQAQKNAAMSAWSALKQLPNLHPSSSASSSSSSLFEPGCNDEQEQVTIARALANLHAIDGKKPSSQNDQQQKGRHKPLSVRRDTNSSTGVSLYPVPYQGWAYSNFPPELAIYQMWQQQQASQQQSRLLTLPSPLPNDPRMLQYIQSMIHPNQGQIFPFMEQDVMGPLPCFTEASPTSMYFPFYPSPSLSENPSQVTIQEIHEENNQVQDKEWFCSGSAGVGGDTNRQKVNLPSETLVFSQFEDSSSHALDGSTEPKFQESYEGRENRGPGDAGKSSDMKGNIGRPDVKSDVCSSHPEVSCDSSNATDVQEMRHAEGSQREQAEWFCRGAIRHRVPNTKNPLPMLQMSRGFDLTQSPHVLRRPTTRSSLGPSQVFQHPGMTAAAPVISRAHRAVMRAESSGPIRPHFAAPVTIRTAVPVCSARPRQVNHNLGMPSVNSMAPAILIRPAAPACSASPLRMPDPHSTSGQEPDGTLPTTEDFGKLQI</sequence>
<dbReference type="FunFam" id="3.30.160.20:FF:000036">
    <property type="entry name" value="Double-stranded RNA-binding protein 2"/>
    <property type="match status" value="2"/>
</dbReference>
<dbReference type="Pfam" id="PF00035">
    <property type="entry name" value="dsrm"/>
    <property type="match status" value="2"/>
</dbReference>
<keyword evidence="1" id="KW-0677">Repeat</keyword>
<keyword evidence="2 4" id="KW-0694">RNA-binding</keyword>
<feature type="compositionally biased region" description="Low complexity" evidence="5">
    <location>
        <begin position="162"/>
        <end position="171"/>
    </location>
</feature>
<evidence type="ECO:0000256" key="5">
    <source>
        <dbReference type="SAM" id="MobiDB-lite"/>
    </source>
</evidence>
<dbReference type="GO" id="GO:0003725">
    <property type="term" value="F:double-stranded RNA binding"/>
    <property type="evidence" value="ECO:0007669"/>
    <property type="project" value="InterPro"/>
</dbReference>
<feature type="region of interest" description="Disordered" evidence="5">
    <location>
        <begin position="197"/>
        <end position="225"/>
    </location>
</feature>
<dbReference type="AlphaFoldDB" id="A0A1D1Y4Z2"/>
<feature type="domain" description="DRBM" evidence="6">
    <location>
        <begin position="1"/>
        <end position="70"/>
    </location>
</feature>
<name>A0A1D1Y4Z2_9ARAE</name>
<evidence type="ECO:0000256" key="3">
    <source>
        <dbReference type="ARBA" id="ARBA00037597"/>
    </source>
</evidence>
<dbReference type="PANTHER" id="PTHR46031">
    <property type="match status" value="1"/>
</dbReference>
<dbReference type="CDD" id="cd19907">
    <property type="entry name" value="DSRM_AtDRB-like_rpt1"/>
    <property type="match status" value="1"/>
</dbReference>
<feature type="domain" description="DRBM" evidence="6">
    <location>
        <begin position="87"/>
        <end position="155"/>
    </location>
</feature>
<gene>
    <name evidence="7" type="primary">DRB2_3</name>
    <name evidence="7" type="ORF">g.50399</name>
</gene>
<accession>A0A1D1Y4Z2</accession>
<feature type="region of interest" description="Disordered" evidence="5">
    <location>
        <begin position="380"/>
        <end position="454"/>
    </location>
</feature>
<evidence type="ECO:0000259" key="6">
    <source>
        <dbReference type="PROSITE" id="PS50137"/>
    </source>
</evidence>
<dbReference type="PANTHER" id="PTHR46031:SF26">
    <property type="entry name" value="DOUBLE-STRANDED RNA-BINDING PROTEIN 2"/>
    <property type="match status" value="1"/>
</dbReference>
<dbReference type="CDD" id="cd19908">
    <property type="entry name" value="DSRM_AtDRB-like_rpt2"/>
    <property type="match status" value="1"/>
</dbReference>
<feature type="compositionally biased region" description="Basic and acidic residues" evidence="5">
    <location>
        <begin position="394"/>
        <end position="406"/>
    </location>
</feature>